<comment type="similarity">
    <text evidence="1">Belongs to the sulfatase family.</text>
</comment>
<protein>
    <submittedName>
        <fullName evidence="6">Sulfatase-like hydrolase/transferase</fullName>
    </submittedName>
</protein>
<dbReference type="PROSITE" id="PS00149">
    <property type="entry name" value="SULFATASE_2"/>
    <property type="match status" value="1"/>
</dbReference>
<evidence type="ECO:0000256" key="4">
    <source>
        <dbReference type="ARBA" id="ARBA00022837"/>
    </source>
</evidence>
<feature type="domain" description="Sulfatase N-terminal" evidence="5">
    <location>
        <begin position="30"/>
        <end position="356"/>
    </location>
</feature>
<gene>
    <name evidence="6" type="ORF">G9Q97_04370</name>
</gene>
<dbReference type="InterPro" id="IPR024607">
    <property type="entry name" value="Sulfatase_CS"/>
</dbReference>
<accession>A0ABX0H6U6</accession>
<evidence type="ECO:0000259" key="5">
    <source>
        <dbReference type="Pfam" id="PF00884"/>
    </source>
</evidence>
<dbReference type="Gene3D" id="3.40.720.10">
    <property type="entry name" value="Alkaline Phosphatase, subunit A"/>
    <property type="match status" value="1"/>
</dbReference>
<dbReference type="RefSeq" id="WP_166143550.1">
    <property type="nucleotide sequence ID" value="NZ_JAANYN010000002.1"/>
</dbReference>
<keyword evidence="3" id="KW-0378">Hydrolase</keyword>
<organism evidence="6 7">
    <name type="scientific">Cyclobacterium plantarum</name>
    <dbReference type="NCBI Taxonomy" id="2716263"/>
    <lineage>
        <taxon>Bacteria</taxon>
        <taxon>Pseudomonadati</taxon>
        <taxon>Bacteroidota</taxon>
        <taxon>Cytophagia</taxon>
        <taxon>Cytophagales</taxon>
        <taxon>Cyclobacteriaceae</taxon>
        <taxon>Cyclobacterium</taxon>
    </lineage>
</organism>
<proteinExistence type="inferred from homology"/>
<dbReference type="InterPro" id="IPR017850">
    <property type="entry name" value="Alkaline_phosphatase_core_sf"/>
</dbReference>
<dbReference type="EMBL" id="JAANYN010000002">
    <property type="protein sequence ID" value="NHE56044.1"/>
    <property type="molecule type" value="Genomic_DNA"/>
</dbReference>
<evidence type="ECO:0000313" key="6">
    <source>
        <dbReference type="EMBL" id="NHE56044.1"/>
    </source>
</evidence>
<dbReference type="PANTHER" id="PTHR42693:SF53">
    <property type="entry name" value="ENDO-4-O-SULFATASE"/>
    <property type="match status" value="1"/>
</dbReference>
<keyword evidence="7" id="KW-1185">Reference proteome</keyword>
<evidence type="ECO:0000313" key="7">
    <source>
        <dbReference type="Proteomes" id="UP000649799"/>
    </source>
</evidence>
<dbReference type="Proteomes" id="UP000649799">
    <property type="component" value="Unassembled WGS sequence"/>
</dbReference>
<keyword evidence="4" id="KW-0106">Calcium</keyword>
<dbReference type="Pfam" id="PF00884">
    <property type="entry name" value="Sulfatase"/>
    <property type="match status" value="1"/>
</dbReference>
<keyword evidence="2" id="KW-0479">Metal-binding</keyword>
<dbReference type="InterPro" id="IPR000917">
    <property type="entry name" value="Sulfatase_N"/>
</dbReference>
<name>A0ABX0H6U6_9BACT</name>
<dbReference type="PROSITE" id="PS00523">
    <property type="entry name" value="SULFATASE_1"/>
    <property type="match status" value="1"/>
</dbReference>
<evidence type="ECO:0000256" key="2">
    <source>
        <dbReference type="ARBA" id="ARBA00022723"/>
    </source>
</evidence>
<dbReference type="InterPro" id="IPR050738">
    <property type="entry name" value="Sulfatase"/>
</dbReference>
<dbReference type="SUPFAM" id="SSF53649">
    <property type="entry name" value="Alkaline phosphatase-like"/>
    <property type="match status" value="1"/>
</dbReference>
<reference evidence="6 7" key="1">
    <citation type="submission" date="2020-03" db="EMBL/GenBank/DDBJ databases">
        <title>Cyclobacterium plantarum sp. nov., a marine bacterium isolated from a coastal-marine wetland.</title>
        <authorList>
            <person name="Sanchez-Porro C."/>
            <person name="Ventosa A."/>
            <person name="Amoozegar M."/>
        </authorList>
    </citation>
    <scope>NUCLEOTIDE SEQUENCE [LARGE SCALE GENOMIC DNA]</scope>
    <source>
        <strain evidence="6 7">GBPx2</strain>
    </source>
</reference>
<dbReference type="PANTHER" id="PTHR42693">
    <property type="entry name" value="ARYLSULFATASE FAMILY MEMBER"/>
    <property type="match status" value="1"/>
</dbReference>
<sequence>MKSLLALSLFFYFGTIALRFQHPEHGGKKPNFIFVYTDDQRFDAMGANGNPIIITPRLDNMAAQGLQFVNANVVFALCSPSRAAFLTGRYGSANGVLELGSDLNPGEKTVAQYLKEAGYLTGMVGKWHLGKKPAETGFDFSVFFTGNGDYYNRLIYDEGNSLRPEIHCDQYCANRSVDFLKEAKASGKPFFLFHNTQLPHMNGELVWDAREETKALYETDKMPVAKSRLDDLADKPDYLRTVRNLTQAKKYGYPEVDAIQDHTRDYYAVITEMDTYLSQLFDTIDKLGLRENTYIFFMSDNGWMLGEHGFTSKVLPYRPSTRVPFFVLGPGLSPGVCEELVLNIDMAPTILELAGVEIPASVHGRSIVPLLAGERMDWRDGFVYEGLGTYGGAKPNLTVITRNFRYIETYDSDLLNTLYHIELYDQQADPDEIHNLAKSGRHSWIIEKAQKILQKHKKNIK</sequence>
<evidence type="ECO:0000256" key="3">
    <source>
        <dbReference type="ARBA" id="ARBA00022801"/>
    </source>
</evidence>
<evidence type="ECO:0000256" key="1">
    <source>
        <dbReference type="ARBA" id="ARBA00008779"/>
    </source>
</evidence>
<comment type="caution">
    <text evidence="6">The sequence shown here is derived from an EMBL/GenBank/DDBJ whole genome shotgun (WGS) entry which is preliminary data.</text>
</comment>